<evidence type="ECO:0000313" key="5">
    <source>
        <dbReference type="Proteomes" id="UP001595960"/>
    </source>
</evidence>
<dbReference type="PANTHER" id="PTHR46928:SF1">
    <property type="entry name" value="MESENCHYME-SPECIFIC CELL SURFACE GLYCOPROTEIN"/>
    <property type="match status" value="1"/>
</dbReference>
<keyword evidence="5" id="KW-1185">Reference proteome</keyword>
<dbReference type="Gene3D" id="2.130.10.10">
    <property type="entry name" value="YVTN repeat-like/Quinoprotein amine dehydrogenase"/>
    <property type="match status" value="1"/>
</dbReference>
<feature type="domain" description="Phytase-like" evidence="2">
    <location>
        <begin position="491"/>
        <end position="767"/>
    </location>
</feature>
<feature type="signal peptide" evidence="1">
    <location>
        <begin position="1"/>
        <end position="30"/>
    </location>
</feature>
<accession>A0ABV9R2T4</accession>
<dbReference type="InterPro" id="IPR027372">
    <property type="entry name" value="Phytase-like_dom"/>
</dbReference>
<dbReference type="PANTHER" id="PTHR46928">
    <property type="entry name" value="MESENCHYME-SPECIFIC CELL SURFACE GLYCOPROTEIN"/>
    <property type="match status" value="1"/>
</dbReference>
<dbReference type="InterPro" id="IPR015943">
    <property type="entry name" value="WD40/YVTN_repeat-like_dom_sf"/>
</dbReference>
<dbReference type="SUPFAM" id="SSF50969">
    <property type="entry name" value="YVTN repeat-like/Quinoprotein amine dehydrogenase"/>
    <property type="match status" value="1"/>
</dbReference>
<feature type="chain" id="PRO_5045849552" evidence="1">
    <location>
        <begin position="31"/>
        <end position="788"/>
    </location>
</feature>
<keyword evidence="1" id="KW-0732">Signal</keyword>
<dbReference type="Proteomes" id="UP001595960">
    <property type="component" value="Unassembled WGS sequence"/>
</dbReference>
<dbReference type="Pfam" id="PF13449">
    <property type="entry name" value="Phytase-like"/>
    <property type="match status" value="1"/>
</dbReference>
<organism evidence="4 5">
    <name type="scientific">Agromyces aurantiacus</name>
    <dbReference type="NCBI Taxonomy" id="165814"/>
    <lineage>
        <taxon>Bacteria</taxon>
        <taxon>Bacillati</taxon>
        <taxon>Actinomycetota</taxon>
        <taxon>Actinomycetes</taxon>
        <taxon>Micrococcales</taxon>
        <taxon>Microbacteriaceae</taxon>
        <taxon>Agromyces</taxon>
    </lineage>
</organism>
<feature type="domain" description="Choice-of-anchor I" evidence="3">
    <location>
        <begin position="344"/>
        <end position="428"/>
    </location>
</feature>
<evidence type="ECO:0000259" key="3">
    <source>
        <dbReference type="Pfam" id="PF22494"/>
    </source>
</evidence>
<evidence type="ECO:0000256" key="1">
    <source>
        <dbReference type="SAM" id="SignalP"/>
    </source>
</evidence>
<sequence length="788" mass="80704">MQRALLARRAAAVAASALALGALGTAPALAGTAVAPASATESASAAPVAAFSRLATYPVFQNVPAGVDPADETVAEISAVSEDGRTLVYTDAAGKRIGFLDLSDPSHPVGLGTVDLAELGHADDQPTSVSIVGDHVLVVIDETGGAFTAPKGRLDVLRLSDRERVASIDLGGQPDSIAVSPDRKYVAIAIENQRDEELEVDGVEGGLPQAPGGFVQVVKLTAAKPSSWKAQPVSFSSAAAQRTLTAAGVFAPTDPEPEYVAFGPDGTLAVTLQENNGVALVDVRTRTLTGAFSTGTVTAAGFDTVKDKVIDASGSLTSVPREPDAIAWVDAHHVATANEGDLAGGTRGWSVFDVTNGEPVWDAGNTFEQLAIAHGVYNDDRAAKKGPEPEGLAIAEFGGTPYAFVASERSNIVVVYDLSEPTEPAYVQTLFATNGPEGILPIPGRDLLAVSSEVDDASAGVRASVNVYGVGDGEAGRPSIVADSVDGRAIGWQALGALSADPVDASTIYAASDSALKRSTVYTVHVASTPARITDALVVTKAGSPASLDIEGLFARPQGGYWLAVEGSTGAGNALVRTDAAGAIVQSVSLPFEITAHVGKWGLEGVTAVTGESGAEIVYVALQRPLWTDPAAATGPIDGEGVTRIGRYDVATGAWTWFGYRLESTDVAGDWLGLSEIVAVDADTLALIERDKLNGPAAAVKRVTTVELGGVEGVTGLGALGQLPVLEKADAVDVLPALRATNGWTQEKLEGLTIAADGAVYAVTDNDGLKDATGETVFLRLGSAADLF</sequence>
<proteinExistence type="predicted"/>
<gene>
    <name evidence="4" type="ORF">ACFPER_03130</name>
</gene>
<dbReference type="InterPro" id="IPR055188">
    <property type="entry name" value="Choice_anch_I"/>
</dbReference>
<name>A0ABV9R2T4_9MICO</name>
<evidence type="ECO:0000259" key="2">
    <source>
        <dbReference type="Pfam" id="PF13449"/>
    </source>
</evidence>
<feature type="domain" description="Choice-of-anchor I" evidence="3">
    <location>
        <begin position="75"/>
        <end position="294"/>
    </location>
</feature>
<comment type="caution">
    <text evidence="4">The sequence shown here is derived from an EMBL/GenBank/DDBJ whole genome shotgun (WGS) entry which is preliminary data.</text>
</comment>
<dbReference type="Pfam" id="PF22494">
    <property type="entry name" value="choice_anch_I"/>
    <property type="match status" value="2"/>
</dbReference>
<protein>
    <submittedName>
        <fullName evidence="4">Esterase-like activity of phytase family protein</fullName>
    </submittedName>
</protein>
<evidence type="ECO:0000313" key="4">
    <source>
        <dbReference type="EMBL" id="MFC4827766.1"/>
    </source>
</evidence>
<dbReference type="InterPro" id="IPR052956">
    <property type="entry name" value="Mesenchyme-surface_protein"/>
</dbReference>
<reference evidence="5" key="1">
    <citation type="journal article" date="2019" name="Int. J. Syst. Evol. Microbiol.">
        <title>The Global Catalogue of Microorganisms (GCM) 10K type strain sequencing project: providing services to taxonomists for standard genome sequencing and annotation.</title>
        <authorList>
            <consortium name="The Broad Institute Genomics Platform"/>
            <consortium name="The Broad Institute Genome Sequencing Center for Infectious Disease"/>
            <person name="Wu L."/>
            <person name="Ma J."/>
        </authorList>
    </citation>
    <scope>NUCLEOTIDE SEQUENCE [LARGE SCALE GENOMIC DNA]</scope>
    <source>
        <strain evidence="5">CGMCC 1.12192</strain>
    </source>
</reference>
<dbReference type="InterPro" id="IPR011044">
    <property type="entry name" value="Quino_amine_DH_bsu"/>
</dbReference>
<dbReference type="EMBL" id="JBHSJC010000001">
    <property type="protein sequence ID" value="MFC4827766.1"/>
    <property type="molecule type" value="Genomic_DNA"/>
</dbReference>
<dbReference type="RefSeq" id="WP_204395817.1">
    <property type="nucleotide sequence ID" value="NZ_JAFBBW010000001.1"/>
</dbReference>